<evidence type="ECO:0000256" key="1">
    <source>
        <dbReference type="SAM" id="MobiDB-lite"/>
    </source>
</evidence>
<name>A0ABQ8SGS7_PERAM</name>
<comment type="caution">
    <text evidence="2">The sequence shown here is derived from an EMBL/GenBank/DDBJ whole genome shotgun (WGS) entry which is preliminary data.</text>
</comment>
<feature type="region of interest" description="Disordered" evidence="1">
    <location>
        <begin position="89"/>
        <end position="111"/>
    </location>
</feature>
<proteinExistence type="predicted"/>
<gene>
    <name evidence="2" type="ORF">ANN_15491</name>
</gene>
<organism evidence="2 3">
    <name type="scientific">Periplaneta americana</name>
    <name type="common">American cockroach</name>
    <name type="synonym">Blatta americana</name>
    <dbReference type="NCBI Taxonomy" id="6978"/>
    <lineage>
        <taxon>Eukaryota</taxon>
        <taxon>Metazoa</taxon>
        <taxon>Ecdysozoa</taxon>
        <taxon>Arthropoda</taxon>
        <taxon>Hexapoda</taxon>
        <taxon>Insecta</taxon>
        <taxon>Pterygota</taxon>
        <taxon>Neoptera</taxon>
        <taxon>Polyneoptera</taxon>
        <taxon>Dictyoptera</taxon>
        <taxon>Blattodea</taxon>
        <taxon>Blattoidea</taxon>
        <taxon>Blattidae</taxon>
        <taxon>Blattinae</taxon>
        <taxon>Periplaneta</taxon>
    </lineage>
</organism>
<sequence length="135" mass="16035">MMLKVIRKRKRNWLDQWLRINCLLKDALEGMMNGRRVRGRRRHQMIDDIKIYGSYAETRRKAENRKDWRMLGMQRKTCPWAEHLSEVCKAKPESGPRETNQGKNVGSIEKTDQNITTNNFFTGYILAGPTPWRRV</sequence>
<dbReference type="EMBL" id="JAJSOF020000027">
    <property type="protein sequence ID" value="KAJ4433233.1"/>
    <property type="molecule type" value="Genomic_DNA"/>
</dbReference>
<evidence type="ECO:0000313" key="2">
    <source>
        <dbReference type="EMBL" id="KAJ4433233.1"/>
    </source>
</evidence>
<evidence type="ECO:0000313" key="3">
    <source>
        <dbReference type="Proteomes" id="UP001148838"/>
    </source>
</evidence>
<keyword evidence="3" id="KW-1185">Reference proteome</keyword>
<dbReference type="Proteomes" id="UP001148838">
    <property type="component" value="Unassembled WGS sequence"/>
</dbReference>
<protein>
    <submittedName>
        <fullName evidence="2">Uncharacterized protein</fullName>
    </submittedName>
</protein>
<reference evidence="2 3" key="1">
    <citation type="journal article" date="2022" name="Allergy">
        <title>Genome assembly and annotation of Periplaneta americana reveal a comprehensive cockroach allergen profile.</title>
        <authorList>
            <person name="Wang L."/>
            <person name="Xiong Q."/>
            <person name="Saelim N."/>
            <person name="Wang L."/>
            <person name="Nong W."/>
            <person name="Wan A.T."/>
            <person name="Shi M."/>
            <person name="Liu X."/>
            <person name="Cao Q."/>
            <person name="Hui J.H.L."/>
            <person name="Sookrung N."/>
            <person name="Leung T.F."/>
            <person name="Tungtrongchitr A."/>
            <person name="Tsui S.K.W."/>
        </authorList>
    </citation>
    <scope>NUCLEOTIDE SEQUENCE [LARGE SCALE GENOMIC DNA]</scope>
    <source>
        <strain evidence="2">PWHHKU_190912</strain>
    </source>
</reference>
<accession>A0ABQ8SGS7</accession>